<dbReference type="PANTHER" id="PTHR43581">
    <property type="entry name" value="ATP/GTP PHOSPHATASE"/>
    <property type="match status" value="1"/>
</dbReference>
<reference evidence="2" key="1">
    <citation type="journal article" date="2015" name="Nature">
        <title>Complex archaea that bridge the gap between prokaryotes and eukaryotes.</title>
        <authorList>
            <person name="Spang A."/>
            <person name="Saw J.H."/>
            <person name="Jorgensen S.L."/>
            <person name="Zaremba-Niedzwiedzka K."/>
            <person name="Martijn J."/>
            <person name="Lind A.E."/>
            <person name="van Eijk R."/>
            <person name="Schleper C."/>
            <person name="Guy L."/>
            <person name="Ettema T.J."/>
        </authorList>
    </citation>
    <scope>NUCLEOTIDE SEQUENCE</scope>
</reference>
<feature type="domain" description="ATPase AAA-type core" evidence="1">
    <location>
        <begin position="27"/>
        <end position="308"/>
    </location>
</feature>
<dbReference type="InterPro" id="IPR051396">
    <property type="entry name" value="Bact_Antivir_Def_Nuclease"/>
</dbReference>
<accession>A0A0F9UG90</accession>
<evidence type="ECO:0000313" key="2">
    <source>
        <dbReference type="EMBL" id="KKN90689.1"/>
    </source>
</evidence>
<name>A0A0F9UG90_9ZZZZ</name>
<dbReference type="Gene3D" id="3.40.50.300">
    <property type="entry name" value="P-loop containing nucleotide triphosphate hydrolases"/>
    <property type="match status" value="2"/>
</dbReference>
<dbReference type="SUPFAM" id="SSF52540">
    <property type="entry name" value="P-loop containing nucleoside triphosphate hydrolases"/>
    <property type="match status" value="1"/>
</dbReference>
<dbReference type="PANTHER" id="PTHR43581:SF2">
    <property type="entry name" value="EXCINUCLEASE ATPASE SUBUNIT"/>
    <property type="match status" value="1"/>
</dbReference>
<gene>
    <name evidence="2" type="ORF">LCGC14_0226320</name>
</gene>
<organism evidence="2">
    <name type="scientific">marine sediment metagenome</name>
    <dbReference type="NCBI Taxonomy" id="412755"/>
    <lineage>
        <taxon>unclassified sequences</taxon>
        <taxon>metagenomes</taxon>
        <taxon>ecological metagenomes</taxon>
    </lineage>
</organism>
<dbReference type="GO" id="GO:0016887">
    <property type="term" value="F:ATP hydrolysis activity"/>
    <property type="evidence" value="ECO:0007669"/>
    <property type="project" value="InterPro"/>
</dbReference>
<dbReference type="Pfam" id="PF13304">
    <property type="entry name" value="AAA_21"/>
    <property type="match status" value="1"/>
</dbReference>
<protein>
    <recommendedName>
        <fullName evidence="1">ATPase AAA-type core domain-containing protein</fullName>
    </recommendedName>
</protein>
<dbReference type="InterPro" id="IPR027417">
    <property type="entry name" value="P-loop_NTPase"/>
</dbReference>
<dbReference type="EMBL" id="LAZR01000108">
    <property type="protein sequence ID" value="KKN90689.1"/>
    <property type="molecule type" value="Genomic_DNA"/>
</dbReference>
<sequence length="561" mass="63132">MKLTGIGFGKFRSIGKDLVWLDLTKKVNVLIGANNSGKSNVLRALALITKRRGLGGYEIGEVDRHLRDAKNAFLLGFRFQTDEEDGRLETGIRLEFVWSFEGATRNDLRTNLGELRWPVIQELQRRTKGSSYQGQPSEAQRKEIFDNIGEKLCHKSITRSLPVAATVLPFRQITAQGDHNLQGAALIPLLRNWQVPNIGDDNDRAKFEAVGDLLKKLLHMPDVRLEVPKVDRIIVARGDLRLPLESYGTGVHELIILAVAVLSQDKTIFCIEEPEIHLHPLLQKEFLDFLITQTTNTYVLSTHSNALMGPSDDVSVTHVWTEDGVTKGRQVLTTSHGLQALRDLGVRPSDLLQANSVVWVEGPSDRIYLNRWLSLLAPELREGIDYSIMFYGGKLLSHLTLERDQSPPDDVDEGPDCEDLIELLRINQHSGVIIDSDKDNETDDVNETKKRISSECEANSIPCWITRGREIENYVSPASIVRTYAQITEQGEQQLEFGDFDRLQEVLEAAYGDAWEPKWSYALHKPDRARQIVGNTEKPDISPKLKQDIAPIIEMIRAANG</sequence>
<dbReference type="AlphaFoldDB" id="A0A0F9UG90"/>
<dbReference type="InterPro" id="IPR003959">
    <property type="entry name" value="ATPase_AAA_core"/>
</dbReference>
<comment type="caution">
    <text evidence="2">The sequence shown here is derived from an EMBL/GenBank/DDBJ whole genome shotgun (WGS) entry which is preliminary data.</text>
</comment>
<evidence type="ECO:0000259" key="1">
    <source>
        <dbReference type="Pfam" id="PF13304"/>
    </source>
</evidence>
<dbReference type="GO" id="GO:0005524">
    <property type="term" value="F:ATP binding"/>
    <property type="evidence" value="ECO:0007669"/>
    <property type="project" value="InterPro"/>
</dbReference>
<proteinExistence type="predicted"/>